<dbReference type="GO" id="GO:0016020">
    <property type="term" value="C:membrane"/>
    <property type="evidence" value="ECO:0007669"/>
    <property type="project" value="UniProtKB-SubCell"/>
</dbReference>
<dbReference type="PANTHER" id="PTHR11132">
    <property type="entry name" value="SOLUTE CARRIER FAMILY 35"/>
    <property type="match status" value="1"/>
</dbReference>
<name>A0A0J7JTY7_LASNI</name>
<evidence type="ECO:0000256" key="3">
    <source>
        <dbReference type="ARBA" id="ARBA00022989"/>
    </source>
</evidence>
<dbReference type="OrthoDB" id="18894at2759"/>
<feature type="transmembrane region" description="Helical" evidence="6">
    <location>
        <begin position="13"/>
        <end position="33"/>
    </location>
</feature>
<dbReference type="EMBL" id="LBMM01035067">
    <property type="protein sequence ID" value="KMQ81484.1"/>
    <property type="molecule type" value="Genomic_DNA"/>
</dbReference>
<protein>
    <submittedName>
        <fullName evidence="8">Nucleotide-sugar transporter</fullName>
    </submittedName>
</protein>
<feature type="region of interest" description="Disordered" evidence="5">
    <location>
        <begin position="107"/>
        <end position="179"/>
    </location>
</feature>
<dbReference type="InterPro" id="IPR050186">
    <property type="entry name" value="TPT_transporter"/>
</dbReference>
<evidence type="ECO:0000256" key="4">
    <source>
        <dbReference type="ARBA" id="ARBA00023136"/>
    </source>
</evidence>
<keyword evidence="4 6" id="KW-0472">Membrane</keyword>
<reference evidence="8 9" key="1">
    <citation type="submission" date="2015-04" db="EMBL/GenBank/DDBJ databases">
        <title>Lasius niger genome sequencing.</title>
        <authorList>
            <person name="Konorov E.A."/>
            <person name="Nikitin M.A."/>
            <person name="Kirill M.V."/>
            <person name="Chang P."/>
        </authorList>
    </citation>
    <scope>NUCLEOTIDE SEQUENCE [LARGE SCALE GENOMIC DNA]</scope>
    <source>
        <tissue evidence="8">Whole</tissue>
    </source>
</reference>
<feature type="domain" description="Sugar phosphate transporter" evidence="7">
    <location>
        <begin position="21"/>
        <end position="90"/>
    </location>
</feature>
<keyword evidence="8" id="KW-0762">Sugar transport</keyword>
<evidence type="ECO:0000256" key="5">
    <source>
        <dbReference type="SAM" id="MobiDB-lite"/>
    </source>
</evidence>
<evidence type="ECO:0000259" key="7">
    <source>
        <dbReference type="Pfam" id="PF03151"/>
    </source>
</evidence>
<dbReference type="PaxDb" id="67767-A0A0J7JTY7"/>
<dbReference type="Proteomes" id="UP000036403">
    <property type="component" value="Unassembled WGS sequence"/>
</dbReference>
<dbReference type="InterPro" id="IPR004853">
    <property type="entry name" value="Sugar_P_trans_dom"/>
</dbReference>
<comment type="caution">
    <text evidence="8">The sequence shown here is derived from an EMBL/GenBank/DDBJ whole genome shotgun (WGS) entry which is preliminary data.</text>
</comment>
<accession>A0A0J7JTY7</accession>
<keyword evidence="3 6" id="KW-1133">Transmembrane helix</keyword>
<gene>
    <name evidence="8" type="ORF">RF55_26187</name>
</gene>
<feature type="non-terminal residue" evidence="8">
    <location>
        <position position="1"/>
    </location>
</feature>
<keyword evidence="9" id="KW-1185">Reference proteome</keyword>
<keyword evidence="2 6" id="KW-0812">Transmembrane</keyword>
<dbReference type="STRING" id="67767.A0A0J7JTY7"/>
<evidence type="ECO:0000313" key="8">
    <source>
        <dbReference type="EMBL" id="KMQ81484.1"/>
    </source>
</evidence>
<feature type="transmembrane region" description="Helical" evidence="6">
    <location>
        <begin position="73"/>
        <end position="92"/>
    </location>
</feature>
<organism evidence="8 9">
    <name type="scientific">Lasius niger</name>
    <name type="common">Black garden ant</name>
    <dbReference type="NCBI Taxonomy" id="67767"/>
    <lineage>
        <taxon>Eukaryota</taxon>
        <taxon>Metazoa</taxon>
        <taxon>Ecdysozoa</taxon>
        <taxon>Arthropoda</taxon>
        <taxon>Hexapoda</taxon>
        <taxon>Insecta</taxon>
        <taxon>Pterygota</taxon>
        <taxon>Neoptera</taxon>
        <taxon>Endopterygota</taxon>
        <taxon>Hymenoptera</taxon>
        <taxon>Apocrita</taxon>
        <taxon>Aculeata</taxon>
        <taxon>Formicoidea</taxon>
        <taxon>Formicidae</taxon>
        <taxon>Formicinae</taxon>
        <taxon>Lasius</taxon>
        <taxon>Lasius</taxon>
    </lineage>
</organism>
<evidence type="ECO:0000256" key="2">
    <source>
        <dbReference type="ARBA" id="ARBA00022692"/>
    </source>
</evidence>
<dbReference type="Pfam" id="PF03151">
    <property type="entry name" value="TPT"/>
    <property type="match status" value="1"/>
</dbReference>
<evidence type="ECO:0000313" key="9">
    <source>
        <dbReference type="Proteomes" id="UP000036403"/>
    </source>
</evidence>
<feature type="compositionally biased region" description="Basic and acidic residues" evidence="5">
    <location>
        <begin position="166"/>
        <end position="179"/>
    </location>
</feature>
<comment type="subcellular location">
    <subcellularLocation>
        <location evidence="1">Membrane</location>
        <topology evidence="1">Multi-pass membrane protein</topology>
    </subcellularLocation>
</comment>
<evidence type="ECO:0000256" key="1">
    <source>
        <dbReference type="ARBA" id="ARBA00004141"/>
    </source>
</evidence>
<evidence type="ECO:0000256" key="6">
    <source>
        <dbReference type="SAM" id="Phobius"/>
    </source>
</evidence>
<keyword evidence="8" id="KW-0813">Transport</keyword>
<sequence>ALWEGLKTLSDEWGVVMTPLFLLFPGCIAFLMTASEFALLQRTSVVTLSIAGIFKEVVTISAASFIFEDKLTLVNLIGLLTTMAAMVAYNYIKITKMRQEAQIDFHGRHVGPDPISPSSNSGSDLDNDESAEETAGLLHQSTDMGQALITSDGDIQPNLLPSRPQPVDERRENKLGHGE</sequence>
<dbReference type="AlphaFoldDB" id="A0A0J7JTY7"/>
<proteinExistence type="predicted"/>
<feature type="transmembrane region" description="Helical" evidence="6">
    <location>
        <begin position="45"/>
        <end position="67"/>
    </location>
</feature>